<accession>F0WMG6</accession>
<organism evidence="3">
    <name type="scientific">Albugo laibachii Nc14</name>
    <dbReference type="NCBI Taxonomy" id="890382"/>
    <lineage>
        <taxon>Eukaryota</taxon>
        <taxon>Sar</taxon>
        <taxon>Stramenopiles</taxon>
        <taxon>Oomycota</taxon>
        <taxon>Peronosporomycetes</taxon>
        <taxon>Albuginales</taxon>
        <taxon>Albuginaceae</taxon>
        <taxon>Albugo</taxon>
    </lineage>
</organism>
<dbReference type="Pfam" id="PF03259">
    <property type="entry name" value="Robl_LC7"/>
    <property type="match status" value="1"/>
</dbReference>
<dbReference type="Gene3D" id="3.30.450.30">
    <property type="entry name" value="Dynein light chain 2a, cytoplasmic"/>
    <property type="match status" value="1"/>
</dbReference>
<name>F0WMG6_9STRA</name>
<sequence length="128" mass="13993">MLRTRTLPEILGQLVDDEIDAFMLLTLEGALMGSSSSMNPSDHKVIGAIATYTWNEYNHSGKDCVGETDNLQFLNIELENGRLAIAPIGAKFLLCAHTAKLSTQVGLLRARMEAMVDTLGPSLEHLSY</sequence>
<dbReference type="InterPro" id="IPR004942">
    <property type="entry name" value="Roadblock/LAMTOR2_dom"/>
</dbReference>
<reference evidence="3" key="2">
    <citation type="submission" date="2011-02" db="EMBL/GenBank/DDBJ databases">
        <authorList>
            <person name="MacLean D."/>
        </authorList>
    </citation>
    <scope>NUCLEOTIDE SEQUENCE</scope>
</reference>
<comment type="similarity">
    <text evidence="1">Belongs to the GAMAD family.</text>
</comment>
<proteinExistence type="inferred from homology"/>
<dbReference type="SUPFAM" id="SSF103196">
    <property type="entry name" value="Roadblock/LC7 domain"/>
    <property type="match status" value="1"/>
</dbReference>
<dbReference type="InterPro" id="IPR037587">
    <property type="entry name" value="LAMTOR2-like"/>
</dbReference>
<dbReference type="HOGENOM" id="CLU_141118_1_0_1"/>
<dbReference type="GO" id="GO:0032008">
    <property type="term" value="P:positive regulation of TOR signaling"/>
    <property type="evidence" value="ECO:0007669"/>
    <property type="project" value="InterPro"/>
</dbReference>
<protein>
    <submittedName>
        <fullName evidence="3">Uncharacterized protein AlNc14C156G7656</fullName>
    </submittedName>
</protein>
<feature type="domain" description="Roadblock/LAMTOR2" evidence="2">
    <location>
        <begin position="17"/>
        <end position="96"/>
    </location>
</feature>
<evidence type="ECO:0000259" key="2">
    <source>
        <dbReference type="Pfam" id="PF03259"/>
    </source>
</evidence>
<evidence type="ECO:0000313" key="3">
    <source>
        <dbReference type="EMBL" id="CCA22498.1"/>
    </source>
</evidence>
<dbReference type="GO" id="GO:0060090">
    <property type="term" value="F:molecular adaptor activity"/>
    <property type="evidence" value="ECO:0007669"/>
    <property type="project" value="InterPro"/>
</dbReference>
<dbReference type="PANTHER" id="PTHR13323">
    <property type="entry name" value="LATE ENDOSOMAL/LYSOSOMAL MP1 INTERACTING PROTEIN"/>
    <property type="match status" value="1"/>
</dbReference>
<dbReference type="AlphaFoldDB" id="F0WMG6"/>
<reference evidence="3" key="1">
    <citation type="journal article" date="2011" name="PLoS Biol.">
        <title>Gene gain and loss during evolution of obligate parasitism in the white rust pathogen of Arabidopsis thaliana.</title>
        <authorList>
            <person name="Kemen E."/>
            <person name="Gardiner A."/>
            <person name="Schultz-Larsen T."/>
            <person name="Kemen A.C."/>
            <person name="Balmuth A.L."/>
            <person name="Robert-Seilaniantz A."/>
            <person name="Bailey K."/>
            <person name="Holub E."/>
            <person name="Studholme D.J."/>
            <person name="Maclean D."/>
            <person name="Jones J.D."/>
        </authorList>
    </citation>
    <scope>NUCLEOTIDE SEQUENCE</scope>
</reference>
<gene>
    <name evidence="3" type="primary">AlNc14C156G7656</name>
    <name evidence="3" type="ORF">ALNC14_086410</name>
</gene>
<evidence type="ECO:0000256" key="1">
    <source>
        <dbReference type="ARBA" id="ARBA00007191"/>
    </source>
</evidence>
<dbReference type="GO" id="GO:0005085">
    <property type="term" value="F:guanyl-nucleotide exchange factor activity"/>
    <property type="evidence" value="ECO:0007669"/>
    <property type="project" value="InterPro"/>
</dbReference>
<dbReference type="EMBL" id="FR824201">
    <property type="protein sequence ID" value="CCA22498.1"/>
    <property type="molecule type" value="Genomic_DNA"/>
</dbReference>